<gene>
    <name evidence="3" type="ORF">F2Q68_00036825</name>
</gene>
<evidence type="ECO:0000313" key="4">
    <source>
        <dbReference type="Proteomes" id="UP000712281"/>
    </source>
</evidence>
<dbReference type="SMART" id="SM00054">
    <property type="entry name" value="EFh"/>
    <property type="match status" value="2"/>
</dbReference>
<dbReference type="Gene3D" id="1.10.238.10">
    <property type="entry name" value="EF-hand"/>
    <property type="match status" value="2"/>
</dbReference>
<comment type="caution">
    <text evidence="3">The sequence shown here is derived from an EMBL/GenBank/DDBJ whole genome shotgun (WGS) entry which is preliminary data.</text>
</comment>
<proteinExistence type="predicted"/>
<name>A0A8S9H0N1_BRACR</name>
<dbReference type="SUPFAM" id="SSF47473">
    <property type="entry name" value="EF-hand"/>
    <property type="match status" value="1"/>
</dbReference>
<dbReference type="InterPro" id="IPR011992">
    <property type="entry name" value="EF-hand-dom_pair"/>
</dbReference>
<feature type="domain" description="EF-hand" evidence="2">
    <location>
        <begin position="1"/>
        <end position="35"/>
    </location>
</feature>
<evidence type="ECO:0000313" key="3">
    <source>
        <dbReference type="EMBL" id="KAF2550394.1"/>
    </source>
</evidence>
<dbReference type="EMBL" id="QGKW02001988">
    <property type="protein sequence ID" value="KAF2550394.1"/>
    <property type="molecule type" value="Genomic_DNA"/>
</dbReference>
<dbReference type="InterPro" id="IPR002048">
    <property type="entry name" value="EF_hand_dom"/>
</dbReference>
<dbReference type="InterPro" id="IPR018247">
    <property type="entry name" value="EF_Hand_1_Ca_BS"/>
</dbReference>
<protein>
    <recommendedName>
        <fullName evidence="2">EF-hand domain-containing protein</fullName>
    </recommendedName>
</protein>
<evidence type="ECO:0000256" key="1">
    <source>
        <dbReference type="ARBA" id="ARBA00022837"/>
    </source>
</evidence>
<organism evidence="3 4">
    <name type="scientific">Brassica cretica</name>
    <name type="common">Mustard</name>
    <dbReference type="NCBI Taxonomy" id="69181"/>
    <lineage>
        <taxon>Eukaryota</taxon>
        <taxon>Viridiplantae</taxon>
        <taxon>Streptophyta</taxon>
        <taxon>Embryophyta</taxon>
        <taxon>Tracheophyta</taxon>
        <taxon>Spermatophyta</taxon>
        <taxon>Magnoliopsida</taxon>
        <taxon>eudicotyledons</taxon>
        <taxon>Gunneridae</taxon>
        <taxon>Pentapetalae</taxon>
        <taxon>rosids</taxon>
        <taxon>malvids</taxon>
        <taxon>Brassicales</taxon>
        <taxon>Brassicaceae</taxon>
        <taxon>Brassiceae</taxon>
        <taxon>Brassica</taxon>
    </lineage>
</organism>
<dbReference type="GO" id="GO:0005509">
    <property type="term" value="F:calcium ion binding"/>
    <property type="evidence" value="ECO:0007669"/>
    <property type="project" value="InterPro"/>
</dbReference>
<evidence type="ECO:0000259" key="2">
    <source>
        <dbReference type="PROSITE" id="PS50222"/>
    </source>
</evidence>
<dbReference type="PROSITE" id="PS50222">
    <property type="entry name" value="EF_HAND_2"/>
    <property type="match status" value="1"/>
</dbReference>
<keyword evidence="1" id="KW-0106">Calcium</keyword>
<dbReference type="AlphaFoldDB" id="A0A8S9H0N1"/>
<reference evidence="3" key="1">
    <citation type="submission" date="2019-12" db="EMBL/GenBank/DDBJ databases">
        <title>Genome sequencing and annotation of Brassica cretica.</title>
        <authorList>
            <person name="Studholme D.J."/>
            <person name="Sarris P.F."/>
        </authorList>
    </citation>
    <scope>NUCLEOTIDE SEQUENCE</scope>
    <source>
        <strain evidence="3">PFS-001/15</strain>
        <tissue evidence="3">Leaf</tissue>
    </source>
</reference>
<dbReference type="Proteomes" id="UP000712281">
    <property type="component" value="Unassembled WGS sequence"/>
</dbReference>
<dbReference type="PROSITE" id="PS00018">
    <property type="entry name" value="EF_HAND_1"/>
    <property type="match status" value="1"/>
</dbReference>
<accession>A0A8S9H0N1</accession>
<sequence length="83" mass="9274">MESEIQELLQAADVDESGTIDYGEFLAATIHLNKLEREENLVAAFLERDGQIDYGEFVAMMRKGNGNGGIGRRTMTIEEHSQL</sequence>